<feature type="transmembrane region" description="Helical" evidence="5">
    <location>
        <begin position="184"/>
        <end position="205"/>
    </location>
</feature>
<feature type="transmembrane region" description="Helical" evidence="5">
    <location>
        <begin position="596"/>
        <end position="617"/>
    </location>
</feature>
<feature type="transmembrane region" description="Helical" evidence="5">
    <location>
        <begin position="540"/>
        <end position="562"/>
    </location>
</feature>
<comment type="subcellular location">
    <subcellularLocation>
        <location evidence="1">Membrane</location>
    </subcellularLocation>
</comment>
<feature type="domain" description="G-protein coupled receptors family 1 profile" evidence="6">
    <location>
        <begin position="917"/>
        <end position="1011"/>
    </location>
</feature>
<evidence type="ECO:0000256" key="5">
    <source>
        <dbReference type="SAM" id="Phobius"/>
    </source>
</evidence>
<dbReference type="PROSITE" id="PS50262">
    <property type="entry name" value="G_PROTEIN_RECEP_F1_2"/>
    <property type="match status" value="3"/>
</dbReference>
<evidence type="ECO:0000256" key="1">
    <source>
        <dbReference type="ARBA" id="ARBA00004370"/>
    </source>
</evidence>
<dbReference type="GO" id="GO:0004930">
    <property type="term" value="F:G protein-coupled receptor activity"/>
    <property type="evidence" value="ECO:0007669"/>
    <property type="project" value="InterPro"/>
</dbReference>
<dbReference type="CDD" id="cd00637">
    <property type="entry name" value="7tm_classA_rhodopsin-like"/>
    <property type="match status" value="1"/>
</dbReference>
<dbReference type="InterPro" id="IPR052921">
    <property type="entry name" value="GPCR1_Superfamily_Member"/>
</dbReference>
<feature type="transmembrane region" description="Helical" evidence="5">
    <location>
        <begin position="902"/>
        <end position="924"/>
    </location>
</feature>
<feature type="transmembrane region" description="Helical" evidence="5">
    <location>
        <begin position="151"/>
        <end position="172"/>
    </location>
</feature>
<protein>
    <recommendedName>
        <fullName evidence="6">G-protein coupled receptors family 1 profile domain-containing protein</fullName>
    </recommendedName>
</protein>
<feature type="transmembrane region" description="Helical" evidence="5">
    <location>
        <begin position="658"/>
        <end position="685"/>
    </location>
</feature>
<feature type="transmembrane region" description="Helical" evidence="5">
    <location>
        <begin position="977"/>
        <end position="1001"/>
    </location>
</feature>
<keyword evidence="8" id="KW-1185">Reference proteome</keyword>
<dbReference type="Pfam" id="PF00001">
    <property type="entry name" value="7tm_1"/>
    <property type="match status" value="1"/>
</dbReference>
<feature type="transmembrane region" description="Helical" evidence="5">
    <location>
        <begin position="755"/>
        <end position="775"/>
    </location>
</feature>
<dbReference type="Gene3D" id="1.20.1070.10">
    <property type="entry name" value="Rhodopsin 7-helix transmembrane proteins"/>
    <property type="match status" value="3"/>
</dbReference>
<feature type="transmembrane region" description="Helical" evidence="5">
    <location>
        <begin position="873"/>
        <end position="895"/>
    </location>
</feature>
<reference evidence="7 8" key="1">
    <citation type="submission" date="2020-03" db="EMBL/GenBank/DDBJ databases">
        <title>Dissostichus mawsoni Genome sequencing and assembly.</title>
        <authorList>
            <person name="Park H."/>
        </authorList>
    </citation>
    <scope>NUCLEOTIDE SEQUENCE [LARGE SCALE GENOMIC DNA]</scope>
    <source>
        <strain evidence="7">DM0001</strain>
        <tissue evidence="7">Muscle</tissue>
    </source>
</reference>
<feature type="transmembrane region" description="Helical" evidence="5">
    <location>
        <begin position="367"/>
        <end position="388"/>
    </location>
</feature>
<keyword evidence="3 5" id="KW-1133">Transmembrane helix</keyword>
<evidence type="ECO:0000313" key="8">
    <source>
        <dbReference type="Proteomes" id="UP000518266"/>
    </source>
</evidence>
<dbReference type="PANTHER" id="PTHR26451">
    <property type="entry name" value="G_PROTEIN_RECEP_F1_2 DOMAIN-CONTAINING PROTEIN"/>
    <property type="match status" value="1"/>
</dbReference>
<accession>A0A7J5Z5Y4</accession>
<dbReference type="GO" id="GO:0004984">
    <property type="term" value="F:olfactory receptor activity"/>
    <property type="evidence" value="ECO:0007669"/>
    <property type="project" value="TreeGrafter"/>
</dbReference>
<dbReference type="AlphaFoldDB" id="A0A7J5Z5Y4"/>
<feature type="transmembrane region" description="Helical" evidence="5">
    <location>
        <begin position="211"/>
        <end position="229"/>
    </location>
</feature>
<dbReference type="PANTHER" id="PTHR26451:SF974">
    <property type="entry name" value="ODORANT RECEPTOR"/>
    <property type="match status" value="1"/>
</dbReference>
<gene>
    <name evidence="7" type="ORF">F7725_016461</name>
</gene>
<evidence type="ECO:0000256" key="4">
    <source>
        <dbReference type="ARBA" id="ARBA00023136"/>
    </source>
</evidence>
<name>A0A7J5Z5Y4_DISMA</name>
<dbReference type="GO" id="GO:0005549">
    <property type="term" value="F:odorant binding"/>
    <property type="evidence" value="ECO:0007669"/>
    <property type="project" value="TreeGrafter"/>
</dbReference>
<feature type="transmembrane region" description="Helical" evidence="5">
    <location>
        <begin position="629"/>
        <end position="652"/>
    </location>
</feature>
<evidence type="ECO:0000256" key="2">
    <source>
        <dbReference type="ARBA" id="ARBA00022692"/>
    </source>
</evidence>
<feature type="transmembrane region" description="Helical" evidence="5">
    <location>
        <begin position="37"/>
        <end position="60"/>
    </location>
</feature>
<dbReference type="InterPro" id="IPR017452">
    <property type="entry name" value="GPCR_Rhodpsn_7TM"/>
</dbReference>
<dbReference type="SUPFAM" id="SSF81321">
    <property type="entry name" value="Family A G protein-coupled receptor-like"/>
    <property type="match status" value="3"/>
</dbReference>
<keyword evidence="4 5" id="KW-0472">Membrane</keyword>
<feature type="transmembrane region" description="Helical" evidence="5">
    <location>
        <begin position="262"/>
        <end position="284"/>
    </location>
</feature>
<proteinExistence type="predicted"/>
<evidence type="ECO:0000256" key="3">
    <source>
        <dbReference type="ARBA" id="ARBA00022989"/>
    </source>
</evidence>
<feature type="transmembrane region" description="Helical" evidence="5">
    <location>
        <begin position="481"/>
        <end position="500"/>
    </location>
</feature>
<dbReference type="Proteomes" id="UP000518266">
    <property type="component" value="Unassembled WGS sequence"/>
</dbReference>
<dbReference type="OrthoDB" id="6359945at2759"/>
<feature type="transmembrane region" description="Helical" evidence="5">
    <location>
        <begin position="512"/>
        <end position="533"/>
    </location>
</feature>
<feature type="transmembrane region" description="Helical" evidence="5">
    <location>
        <begin position="720"/>
        <end position="743"/>
    </location>
</feature>
<feature type="transmembrane region" description="Helical" evidence="5">
    <location>
        <begin position="944"/>
        <end position="965"/>
    </location>
</feature>
<sequence length="1011" mass="115905">MATFNTPLNLAGMAVECYVAICLPLHHCRICTVRNTFILMSLIWFVSSLSIMPDFFLLLATEPLSFFTSKVLCARDFVFRSSYSLKKRDASHIIIPRFVSPIVYGLRDQNFRKYMRRYLLCRVIMRKTTWRTTPKNHLGNNAVSDMKPSNLMVVLVWLLLSYINGSLVATFFRHQTFYEDPRYILFIHMVINDSIMLTATITLYLLSYIVYRINVSFCCFFILIAVFTTRNTPLNLASMAIERYIAICEPLRHTQICTVRRTYIVIGMIWVFCAAPDITDLFVTLATESMSSSTGRLFYENPRYIMFICMVINDALQLSLVTALYVIMTAVLTTRSTPLILAGMALERYLSICFPLHYIHMCTVPRTFLLIFIILILTATPPLTDLLITVVHQPLSLFNTPIFCDHPLLFRHPSIYYKNCVFDGVYLSFVALTLLYTYCKIMLAAQAASTVWRSATSSSWSSTSSPFPEPRDLRFHKELHHLFLIFTIICINGAFVYTYFKSKDFQRDPRYVLYIHLVINDMIMLTLSLGLICTVQRAHLLIALIWLVSFIPAFTDIIIILITQTLSVFSKKVLCNATLVYNTPYHETLSLVVENFITFFLVFTIICINGAFVYTYFKSKDFQRDPRYVLYIHLMINDMIMLILSLGLVIFINTGNPGFIPCWIMLICTVQRAHLLIALIWLVSFIPAFTDIFIILITQPLSVFSKTVICHPTFVYNTPYHNFITFFLIFTIICINGAFVYTYFKSKDFQRDPRYVLYIHLVINDMIMLTLSLGLEQPSESGCHGVGALHRRVSSSSSRPDLHGAESPPPHCSHLARVLHPAFTDIIIILITQPLSVFSKPVLCHATFVYNTPYHVTLSLVVESKDFQRDPRYVLYIHLVINDMIMLILSLGLICTVQRAHLLIALIWLVSFIPAFTDIIIILITQPLSVFSKTIFYSNPRYVLFIHLVMNDMLQLTLSTLLHIISFTLNTFSVSSCLLLLILAVMATFNTPLNLAGMAVLRRYLPPVAPL</sequence>
<dbReference type="InterPro" id="IPR000276">
    <property type="entry name" value="GPCR_Rhodpsn"/>
</dbReference>
<evidence type="ECO:0000313" key="7">
    <source>
        <dbReference type="EMBL" id="KAF3855738.1"/>
    </source>
</evidence>
<organism evidence="7 8">
    <name type="scientific">Dissostichus mawsoni</name>
    <name type="common">Antarctic cod</name>
    <dbReference type="NCBI Taxonomy" id="36200"/>
    <lineage>
        <taxon>Eukaryota</taxon>
        <taxon>Metazoa</taxon>
        <taxon>Chordata</taxon>
        <taxon>Craniata</taxon>
        <taxon>Vertebrata</taxon>
        <taxon>Euteleostomi</taxon>
        <taxon>Actinopterygii</taxon>
        <taxon>Neopterygii</taxon>
        <taxon>Teleostei</taxon>
        <taxon>Neoteleostei</taxon>
        <taxon>Acanthomorphata</taxon>
        <taxon>Eupercaria</taxon>
        <taxon>Perciformes</taxon>
        <taxon>Notothenioidei</taxon>
        <taxon>Nototheniidae</taxon>
        <taxon>Dissostichus</taxon>
    </lineage>
</organism>
<feature type="transmembrane region" description="Helical" evidence="5">
    <location>
        <begin position="304"/>
        <end position="327"/>
    </location>
</feature>
<feature type="domain" description="G-protein coupled receptors family 1 profile" evidence="6">
    <location>
        <begin position="1"/>
        <end position="104"/>
    </location>
</feature>
<keyword evidence="2 5" id="KW-0812">Transmembrane</keyword>
<evidence type="ECO:0000259" key="6">
    <source>
        <dbReference type="PROSITE" id="PS50262"/>
    </source>
</evidence>
<comment type="caution">
    <text evidence="7">The sequence shown here is derived from an EMBL/GenBank/DDBJ whole genome shotgun (WGS) entry which is preliminary data.</text>
</comment>
<dbReference type="EMBL" id="JAAKFY010000006">
    <property type="protein sequence ID" value="KAF3855738.1"/>
    <property type="molecule type" value="Genomic_DNA"/>
</dbReference>
<feature type="domain" description="G-protein coupled receptors family 1 profile" evidence="6">
    <location>
        <begin position="163"/>
        <end position="352"/>
    </location>
</feature>
<dbReference type="GO" id="GO:0016020">
    <property type="term" value="C:membrane"/>
    <property type="evidence" value="ECO:0007669"/>
    <property type="project" value="UniProtKB-SubCell"/>
</dbReference>